<feature type="domain" description="Helicase ATP-binding" evidence="2">
    <location>
        <begin position="1"/>
        <end position="93"/>
    </location>
</feature>
<organism evidence="4 5">
    <name type="scientific">Folsomia candida</name>
    <name type="common">Springtail</name>
    <dbReference type="NCBI Taxonomy" id="158441"/>
    <lineage>
        <taxon>Eukaryota</taxon>
        <taxon>Metazoa</taxon>
        <taxon>Ecdysozoa</taxon>
        <taxon>Arthropoda</taxon>
        <taxon>Hexapoda</taxon>
        <taxon>Collembola</taxon>
        <taxon>Entomobryomorpha</taxon>
        <taxon>Isotomoidea</taxon>
        <taxon>Isotomidae</taxon>
        <taxon>Proisotominae</taxon>
        <taxon>Folsomia</taxon>
    </lineage>
</organism>
<proteinExistence type="predicted"/>
<evidence type="ECO:0000313" key="4">
    <source>
        <dbReference type="EMBL" id="OXA39760.1"/>
    </source>
</evidence>
<sequence>MDNKKGRGTNIAFMTAGTLLENLILSKQKTRFTHIILDDVHGRDIITDELLLQIKILQLEDPDWNIKIILLSATMNTAKFADYFNHKLVATLEIPASEKLYPIQTYFIDDLREKTPEGIHVFKLYNFDPIKDNVVNRNYDQISPLISQFFKLDTFDGKQGAVLIFLPGVGEISSLGEKLSAYSSKTEKRWIIHEMHSNKSDEDQSAIFEPVEYPHQRKIILATNIAESSITVEDIRYVIDFGLTKHMKFDPNTTFSGLCIDLASHHQCILRAGRCGRMGPGYCFRLFTKVFYETKMKEESVAEMQTCGLGLAFLHLKRLNLGDPVYLFSKALHPPNFTNIAATVLSLKECGALTMLKRDRSYVETDGEITTIGQLAICLSCDPKQARLIAFGHIFGLLDESIVFAMSLCLKSLFATFSKENQTSGVEAFIRKIELGGSALSDALSNLGAYQLYLDSIRDKSSLKPCFTVMRENFVKSSSVRNLEYLIDRVHRRLYSGFGLGTERKLKTVSELLEDNHTRFQVQLLLASASYPNIFYRAPATNQERRIKLVQNEIGYFNPSTSFLLETEPTNDPPTHSNLKELTRQLTFASDQPIVSWQGGGKLAVQYDPDPNEPDEWVGNVAKNVYRGLKFKAMCHKFFWTHHNMGGSNDKVFLNGPRSSTAINFKSFFSGCNPYIEVDRDSVNQFSIDQNYPHPSAYTLVSLQVAQRESKLVAKDSTLMPSMNGMFELLHLIYAPRIQLVPHPDVNPGRNDTYAGCITGLGPIPGSSTSIFPSHDFRMPFTIPIHRRDIMEINDTRGRINKLLRYENFRCDDKFEIYRREKFVQCLMVLINRERPMINTINYPFPEWMQDNFENRRSVFDILPSHQF</sequence>
<feature type="domain" description="Helicase C-terminal" evidence="3">
    <location>
        <begin position="151"/>
        <end position="320"/>
    </location>
</feature>
<dbReference type="InterPro" id="IPR001650">
    <property type="entry name" value="Helicase_C-like"/>
</dbReference>
<dbReference type="PANTHER" id="PTHR18934">
    <property type="entry name" value="ATP-DEPENDENT RNA HELICASE"/>
    <property type="match status" value="1"/>
</dbReference>
<evidence type="ECO:0000256" key="1">
    <source>
        <dbReference type="ARBA" id="ARBA00022490"/>
    </source>
</evidence>
<dbReference type="CDD" id="cd18791">
    <property type="entry name" value="SF2_C_RHA"/>
    <property type="match status" value="1"/>
</dbReference>
<dbReference type="PROSITE" id="PS51194">
    <property type="entry name" value="HELICASE_CTER"/>
    <property type="match status" value="1"/>
</dbReference>
<dbReference type="AlphaFoldDB" id="A0A226D3W5"/>
<dbReference type="OrthoDB" id="66977at2759"/>
<dbReference type="SUPFAM" id="SSF52540">
    <property type="entry name" value="P-loop containing nucleoside triphosphate hydrolases"/>
    <property type="match status" value="2"/>
</dbReference>
<dbReference type="EMBL" id="LNIX01000037">
    <property type="protein sequence ID" value="OXA39760.1"/>
    <property type="molecule type" value="Genomic_DNA"/>
</dbReference>
<protein>
    <submittedName>
        <fullName evidence="4">Putative ATP-dependent RNA helicase TDRD9</fullName>
    </submittedName>
</protein>
<dbReference type="Gene3D" id="1.20.120.1080">
    <property type="match status" value="1"/>
</dbReference>
<keyword evidence="4" id="KW-0547">Nucleotide-binding</keyword>
<dbReference type="PROSITE" id="PS51192">
    <property type="entry name" value="HELICASE_ATP_BIND_1"/>
    <property type="match status" value="1"/>
</dbReference>
<evidence type="ECO:0000313" key="5">
    <source>
        <dbReference type="Proteomes" id="UP000198287"/>
    </source>
</evidence>
<comment type="caution">
    <text evidence="4">The sequence shown here is derived from an EMBL/GenBank/DDBJ whole genome shotgun (WGS) entry which is preliminary data.</text>
</comment>
<keyword evidence="1" id="KW-0963">Cytoplasm</keyword>
<dbReference type="Pfam" id="PF00271">
    <property type="entry name" value="Helicase_C"/>
    <property type="match status" value="1"/>
</dbReference>
<dbReference type="Proteomes" id="UP000198287">
    <property type="component" value="Unassembled WGS sequence"/>
</dbReference>
<dbReference type="Gene3D" id="3.40.50.300">
    <property type="entry name" value="P-loop containing nucleotide triphosphate hydrolases"/>
    <property type="match status" value="2"/>
</dbReference>
<keyword evidence="4" id="KW-0378">Hydrolase</keyword>
<dbReference type="InterPro" id="IPR007502">
    <property type="entry name" value="Helicase-assoc_dom"/>
</dbReference>
<keyword evidence="5" id="KW-1185">Reference proteome</keyword>
<dbReference type="SMART" id="SM00847">
    <property type="entry name" value="HA2"/>
    <property type="match status" value="1"/>
</dbReference>
<dbReference type="InterPro" id="IPR027417">
    <property type="entry name" value="P-loop_NTPase"/>
</dbReference>
<dbReference type="STRING" id="158441.A0A226D3W5"/>
<accession>A0A226D3W5</accession>
<dbReference type="GO" id="GO:0003723">
    <property type="term" value="F:RNA binding"/>
    <property type="evidence" value="ECO:0007669"/>
    <property type="project" value="TreeGrafter"/>
</dbReference>
<keyword evidence="4" id="KW-0067">ATP-binding</keyword>
<reference evidence="4 5" key="1">
    <citation type="submission" date="2015-12" db="EMBL/GenBank/DDBJ databases">
        <title>The genome of Folsomia candida.</title>
        <authorList>
            <person name="Faddeeva A."/>
            <person name="Derks M.F."/>
            <person name="Anvar Y."/>
            <person name="Smit S."/>
            <person name="Van Straalen N."/>
            <person name="Roelofs D."/>
        </authorList>
    </citation>
    <scope>NUCLEOTIDE SEQUENCE [LARGE SCALE GENOMIC DNA]</scope>
    <source>
        <strain evidence="4 5">VU population</strain>
        <tissue evidence="4">Whole body</tissue>
    </source>
</reference>
<dbReference type="InterPro" id="IPR014001">
    <property type="entry name" value="Helicase_ATP-bd"/>
</dbReference>
<dbReference type="PANTHER" id="PTHR18934:SF113">
    <property type="entry name" value="ATP-DEPENDENT RNA HELICASE TDRD9"/>
    <property type="match status" value="1"/>
</dbReference>
<name>A0A226D3W5_FOLCA</name>
<dbReference type="GO" id="GO:0004386">
    <property type="term" value="F:helicase activity"/>
    <property type="evidence" value="ECO:0007669"/>
    <property type="project" value="UniProtKB-KW"/>
</dbReference>
<keyword evidence="4" id="KW-0347">Helicase</keyword>
<dbReference type="SMART" id="SM00490">
    <property type="entry name" value="HELICc"/>
    <property type="match status" value="1"/>
</dbReference>
<gene>
    <name evidence="4" type="ORF">Fcan01_25410</name>
</gene>
<evidence type="ECO:0000259" key="3">
    <source>
        <dbReference type="PROSITE" id="PS51194"/>
    </source>
</evidence>
<evidence type="ECO:0000259" key="2">
    <source>
        <dbReference type="PROSITE" id="PS51192"/>
    </source>
</evidence>